<accession>A0AAE3YS29</accession>
<organism evidence="1 2">
    <name type="scientific">Catenuloplanes atrovinosus</name>
    <dbReference type="NCBI Taxonomy" id="137266"/>
    <lineage>
        <taxon>Bacteria</taxon>
        <taxon>Bacillati</taxon>
        <taxon>Actinomycetota</taxon>
        <taxon>Actinomycetes</taxon>
        <taxon>Micromonosporales</taxon>
        <taxon>Micromonosporaceae</taxon>
        <taxon>Catenuloplanes</taxon>
    </lineage>
</organism>
<reference evidence="1" key="1">
    <citation type="submission" date="2023-07" db="EMBL/GenBank/DDBJ databases">
        <title>Sequencing the genomes of 1000 actinobacteria strains.</title>
        <authorList>
            <person name="Klenk H.-P."/>
        </authorList>
    </citation>
    <scope>NUCLEOTIDE SEQUENCE</scope>
    <source>
        <strain evidence="1">DSM 44707</strain>
    </source>
</reference>
<name>A0AAE3YS29_9ACTN</name>
<sequence>MTALVLRERQSRDRGLFDEMADCCTADATIAMSWFEGPASTFIERSRAMNVGGSRGVHPRARAWTSAQCRG</sequence>
<keyword evidence="2" id="KW-1185">Reference proteome</keyword>
<dbReference type="InterPro" id="IPR032710">
    <property type="entry name" value="NTF2-like_dom_sf"/>
</dbReference>
<dbReference type="Proteomes" id="UP001183643">
    <property type="component" value="Unassembled WGS sequence"/>
</dbReference>
<dbReference type="AlphaFoldDB" id="A0AAE3YS29"/>
<dbReference type="SUPFAM" id="SSF54427">
    <property type="entry name" value="NTF2-like"/>
    <property type="match status" value="1"/>
</dbReference>
<protein>
    <submittedName>
        <fullName evidence="1">Uncharacterized protein</fullName>
    </submittedName>
</protein>
<dbReference type="RefSeq" id="WP_310369694.1">
    <property type="nucleotide sequence ID" value="NZ_JAVDYB010000001.1"/>
</dbReference>
<evidence type="ECO:0000313" key="2">
    <source>
        <dbReference type="Proteomes" id="UP001183643"/>
    </source>
</evidence>
<evidence type="ECO:0000313" key="1">
    <source>
        <dbReference type="EMBL" id="MDR7277413.1"/>
    </source>
</evidence>
<proteinExistence type="predicted"/>
<gene>
    <name evidence="1" type="ORF">J2S41_004191</name>
</gene>
<dbReference type="EMBL" id="JAVDYB010000001">
    <property type="protein sequence ID" value="MDR7277413.1"/>
    <property type="molecule type" value="Genomic_DNA"/>
</dbReference>
<comment type="caution">
    <text evidence="1">The sequence shown here is derived from an EMBL/GenBank/DDBJ whole genome shotgun (WGS) entry which is preliminary data.</text>
</comment>